<dbReference type="RefSeq" id="WP_149568339.1">
    <property type="nucleotide sequence ID" value="NZ_CP035807.1"/>
</dbReference>
<dbReference type="InterPro" id="IPR052447">
    <property type="entry name" value="Dermatan-Sulfate_Isomerase"/>
</dbReference>
<reference evidence="8 9" key="1">
    <citation type="submission" date="2019-02" db="EMBL/GenBank/DDBJ databases">
        <authorList>
            <person name="Fomenkov A."/>
            <person name="Dubinina G."/>
            <person name="Grabovich M."/>
            <person name="Vincze T."/>
            <person name="Roberts R.J."/>
        </authorList>
    </citation>
    <scope>NUCLEOTIDE SEQUENCE [LARGE SCALE GENOMIC DNA]</scope>
    <source>
        <strain evidence="8 9">P</strain>
    </source>
</reference>
<keyword evidence="7" id="KW-0413">Isomerase</keyword>
<proteinExistence type="predicted"/>
<evidence type="ECO:0000256" key="3">
    <source>
        <dbReference type="ARBA" id="ARBA00022729"/>
    </source>
</evidence>
<evidence type="ECO:0000256" key="7">
    <source>
        <dbReference type="ARBA" id="ARBA00023235"/>
    </source>
</evidence>
<keyword evidence="4" id="KW-1133">Transmembrane helix</keyword>
<keyword evidence="3" id="KW-0732">Signal</keyword>
<dbReference type="InterPro" id="IPR008929">
    <property type="entry name" value="Chondroitin_lyas"/>
</dbReference>
<dbReference type="Gene3D" id="2.70.98.70">
    <property type="match status" value="1"/>
</dbReference>
<evidence type="ECO:0000256" key="6">
    <source>
        <dbReference type="ARBA" id="ARBA00023180"/>
    </source>
</evidence>
<dbReference type="KEGG" id="sper:EW093_10370"/>
<keyword evidence="5" id="KW-0472">Membrane</keyword>
<comment type="subcellular location">
    <subcellularLocation>
        <location evidence="1">Membrane</location>
        <topology evidence="1">Multi-pass membrane protein</topology>
    </subcellularLocation>
</comment>
<evidence type="ECO:0000256" key="1">
    <source>
        <dbReference type="ARBA" id="ARBA00004141"/>
    </source>
</evidence>
<reference evidence="8 9" key="2">
    <citation type="submission" date="2019-09" db="EMBL/GenBank/DDBJ databases">
        <title>Complete Genome Sequence and Methylome Analysis of free living Spirochaetas.</title>
        <authorList>
            <person name="Leshcheva N."/>
            <person name="Mikheeva N."/>
        </authorList>
    </citation>
    <scope>NUCLEOTIDE SEQUENCE [LARGE SCALE GENOMIC DNA]</scope>
    <source>
        <strain evidence="8 9">P</strain>
    </source>
</reference>
<organism evidence="8 9">
    <name type="scientific">Thiospirochaeta perfilievii</name>
    <dbReference type="NCBI Taxonomy" id="252967"/>
    <lineage>
        <taxon>Bacteria</taxon>
        <taxon>Pseudomonadati</taxon>
        <taxon>Spirochaetota</taxon>
        <taxon>Spirochaetia</taxon>
        <taxon>Spirochaetales</taxon>
        <taxon>Spirochaetaceae</taxon>
        <taxon>Thiospirochaeta</taxon>
    </lineage>
</organism>
<dbReference type="EMBL" id="CP035807">
    <property type="protein sequence ID" value="QEN05098.1"/>
    <property type="molecule type" value="Genomic_DNA"/>
</dbReference>
<name>A0A5C1QCN8_9SPIO</name>
<dbReference type="PANTHER" id="PTHR15532">
    <property type="match status" value="1"/>
</dbReference>
<dbReference type="OrthoDB" id="9772435at2"/>
<sequence>MAKTYLFIKDLDSLKLKVKKHNPLYIRLLEQCKRYEDVILSDKHPKGSSSYMGMAAANLSLLSLLSHDPRWIDEAKRWIFTALSYDHWGHTNLVHADINSSWVLFGLSLSYNWFNEFLTETEREYYKKRVYIQANKKWTYKEKHSKTGWPVRYWQNHNWLNFTGLATAAYALMDDYPIDSRVWLKGAEENFKKIFSLLPDDGSDYEGVVYWRYGIIWLLQYAELVKLEEGIDIFKNSKFLRNTFYYRLYQCSPIFEKNYNFGDCHDTRSGHSSAVYFKLASEYNITEAQWMGEHVLNNLLYKEAFESSVQPGILPEAFLEMLWYNPEIKKRNPKNMPTTRFFPDLGLLSCRSGWGPDAFAFSVKAGFPGGKRQWEKSWGLQKIEGFTRRSLCHQHPDDGSPILWKGANNYIIDDGYNREVKASDHNMILFDGKGYNNEGRHNIFKKIEKDQHAFIEKIKIEDKFTYFCANLKNVYDRSLGVTHFKRHFFYTGANSLLIFDELLSESSKTITWQIHSEEHLSFNNGYFSSMDQNFRLTSIIEHDYHITTETKVISAILNKQDPDRKTRRKMVNLGLHIENNYKMNHFLTLIQTGGGEYIKPHFLENEKWRGFYTERVDQKQYYFFSKIGNKKLGKLPDIDIKSSSNFVYIAVKDGIIDVEFHS</sequence>
<keyword evidence="2" id="KW-0812">Transmembrane</keyword>
<dbReference type="SUPFAM" id="SSF48230">
    <property type="entry name" value="Chondroitin AC/alginate lyase"/>
    <property type="match status" value="1"/>
</dbReference>
<dbReference type="Gene3D" id="1.50.10.100">
    <property type="entry name" value="Chondroitin AC/alginate lyase"/>
    <property type="match status" value="1"/>
</dbReference>
<dbReference type="GO" id="GO:0016853">
    <property type="term" value="F:isomerase activity"/>
    <property type="evidence" value="ECO:0007669"/>
    <property type="project" value="UniProtKB-KW"/>
</dbReference>
<keyword evidence="6" id="KW-0325">Glycoprotein</keyword>
<dbReference type="PANTHER" id="PTHR15532:SF5">
    <property type="entry name" value="SULFOTRANSFERASE DOMAIN-CONTAINING PROTEIN"/>
    <property type="match status" value="1"/>
</dbReference>
<evidence type="ECO:0000256" key="4">
    <source>
        <dbReference type="ARBA" id="ARBA00022989"/>
    </source>
</evidence>
<dbReference type="Proteomes" id="UP000323824">
    <property type="component" value="Chromosome"/>
</dbReference>
<evidence type="ECO:0000256" key="2">
    <source>
        <dbReference type="ARBA" id="ARBA00022692"/>
    </source>
</evidence>
<accession>A0A5C1QCN8</accession>
<keyword evidence="9" id="KW-1185">Reference proteome</keyword>
<dbReference type="GO" id="GO:0016020">
    <property type="term" value="C:membrane"/>
    <property type="evidence" value="ECO:0007669"/>
    <property type="project" value="UniProtKB-SubCell"/>
</dbReference>
<evidence type="ECO:0000256" key="5">
    <source>
        <dbReference type="ARBA" id="ARBA00023136"/>
    </source>
</evidence>
<dbReference type="AlphaFoldDB" id="A0A5C1QCN8"/>
<gene>
    <name evidence="8" type="ORF">EW093_10370</name>
</gene>
<protein>
    <submittedName>
        <fullName evidence="8">DUF4962 domain-containing protein</fullName>
    </submittedName>
</protein>
<evidence type="ECO:0000313" key="8">
    <source>
        <dbReference type="EMBL" id="QEN05098.1"/>
    </source>
</evidence>
<evidence type="ECO:0000313" key="9">
    <source>
        <dbReference type="Proteomes" id="UP000323824"/>
    </source>
</evidence>